<dbReference type="PANTHER" id="PTHR12526:SF630">
    <property type="entry name" value="GLYCOSYLTRANSFERASE"/>
    <property type="match status" value="1"/>
</dbReference>
<dbReference type="EMBL" id="LAZR01007558">
    <property type="protein sequence ID" value="KKM84496.1"/>
    <property type="molecule type" value="Genomic_DNA"/>
</dbReference>
<evidence type="ECO:0000313" key="1">
    <source>
        <dbReference type="EMBL" id="KKM84496.1"/>
    </source>
</evidence>
<reference evidence="1" key="1">
    <citation type="journal article" date="2015" name="Nature">
        <title>Complex archaea that bridge the gap between prokaryotes and eukaryotes.</title>
        <authorList>
            <person name="Spang A."/>
            <person name="Saw J.H."/>
            <person name="Jorgensen S.L."/>
            <person name="Zaremba-Niedzwiedzka K."/>
            <person name="Martijn J."/>
            <person name="Lind A.E."/>
            <person name="van Eijk R."/>
            <person name="Schleper C."/>
            <person name="Guy L."/>
            <person name="Ettema T.J."/>
        </authorList>
    </citation>
    <scope>NUCLEOTIDE SEQUENCE</scope>
</reference>
<name>A0A0F9LAW8_9ZZZZ</name>
<gene>
    <name evidence="1" type="ORF">LCGC14_1298560</name>
</gene>
<dbReference type="Pfam" id="PF13692">
    <property type="entry name" value="Glyco_trans_1_4"/>
    <property type="match status" value="1"/>
</dbReference>
<accession>A0A0F9LAW8</accession>
<dbReference type="CDD" id="cd03801">
    <property type="entry name" value="GT4_PimA-like"/>
    <property type="match status" value="1"/>
</dbReference>
<dbReference type="PANTHER" id="PTHR12526">
    <property type="entry name" value="GLYCOSYLTRANSFERASE"/>
    <property type="match status" value="1"/>
</dbReference>
<organism evidence="1">
    <name type="scientific">marine sediment metagenome</name>
    <dbReference type="NCBI Taxonomy" id="412755"/>
    <lineage>
        <taxon>unclassified sequences</taxon>
        <taxon>metagenomes</taxon>
        <taxon>ecological metagenomes</taxon>
    </lineage>
</organism>
<dbReference type="AlphaFoldDB" id="A0A0F9LAW8"/>
<dbReference type="SUPFAM" id="SSF53756">
    <property type="entry name" value="UDP-Glycosyltransferase/glycogen phosphorylase"/>
    <property type="match status" value="1"/>
</dbReference>
<comment type="caution">
    <text evidence="1">The sequence shown here is derived from an EMBL/GenBank/DDBJ whole genome shotgun (WGS) entry which is preliminary data.</text>
</comment>
<dbReference type="Gene3D" id="3.40.50.2000">
    <property type="entry name" value="Glycogen Phosphorylase B"/>
    <property type="match status" value="2"/>
</dbReference>
<evidence type="ECO:0008006" key="2">
    <source>
        <dbReference type="Google" id="ProtNLM"/>
    </source>
</evidence>
<sequence length="406" mass="46281">MRVLFTTPILEHPAAGGPQLRIENSIKALSTVCELDIIYRSSLLMDSLKDTNEYFCNYANEYHVLTREVPKEGVSKILSFLERAINRFIDTRTAKQAKYILEHIDRRKINILWFGYGNISYPLIKYIKGKRPDLKVVCDTDSVWSRFILRELPYSTGLRKLWIYLEGRRKILQERAWVKLCNVTTAVSAVDAEYYKEISDDLSKIHVFSNVIDVASYKYNHNPPEKFKQPSIYLAGSFGHYNSPMDAAGRWMLDEVFPQVLKINPNVHFYIVGNNSDVSFGHLNDENITVTGRLESVLPYLCNTNVAIVPLKFESGTRFKILEAGACNIPIVSTTLGAEGIPVVNEEHILIADEPKHFANAIVRLLKDKKLASKLAQNCHHLVSQHNSVESLAVEAEKILEYLNYD</sequence>
<protein>
    <recommendedName>
        <fullName evidence="2">Glycosyltransferase subfamily 4-like N-terminal domain-containing protein</fullName>
    </recommendedName>
</protein>
<proteinExistence type="predicted"/>